<dbReference type="AlphaFoldDB" id="A0A6N4R579"/>
<keyword evidence="2 8" id="KW-0813">Transport</keyword>
<dbReference type="GO" id="GO:0005886">
    <property type="term" value="C:plasma membrane"/>
    <property type="evidence" value="ECO:0007669"/>
    <property type="project" value="UniProtKB-SubCell"/>
</dbReference>
<dbReference type="NCBIfam" id="TIGR01145">
    <property type="entry name" value="ATP_synt_delta"/>
    <property type="match status" value="1"/>
</dbReference>
<evidence type="ECO:0000256" key="2">
    <source>
        <dbReference type="ARBA" id="ARBA00022448"/>
    </source>
</evidence>
<keyword evidence="6 8" id="KW-0139">CF(1)</keyword>
<sequence>MPKSARPLGHTEYKRILGDIAGMTAASRYAKALFDLSVEHKQQSAVTASVQALADAVADDTMAATLANPRLTPAQRTQLVNSMAKAVKAPALLANTLGVLAANNRVALIPAVLEQFLELNDAQSGVTRVDVATAAPLTDAQRTKISKMIKDYTKAADVQLNETLDASLKGGFRAFFNGQVWDASLSGHLSRIGSRLRAAITERQSQ</sequence>
<protein>
    <recommendedName>
        <fullName evidence="8">ATP synthase subunit delta</fullName>
    </recommendedName>
    <alternativeName>
        <fullName evidence="8">ATP synthase F(1) sector subunit delta</fullName>
    </alternativeName>
    <alternativeName>
        <fullName evidence="8">F-type ATPase subunit delta</fullName>
        <shortName evidence="8">F-ATPase subunit delta</shortName>
    </alternativeName>
</protein>
<dbReference type="PANTHER" id="PTHR11910">
    <property type="entry name" value="ATP SYNTHASE DELTA CHAIN"/>
    <property type="match status" value="1"/>
</dbReference>
<evidence type="ECO:0000256" key="1">
    <source>
        <dbReference type="ARBA" id="ARBA00004370"/>
    </source>
</evidence>
<evidence type="ECO:0000313" key="10">
    <source>
        <dbReference type="Proteomes" id="UP000320948"/>
    </source>
</evidence>
<evidence type="ECO:0000256" key="4">
    <source>
        <dbReference type="ARBA" id="ARBA00023065"/>
    </source>
</evidence>
<name>A0A6N4R579_BLAVI</name>
<evidence type="ECO:0000256" key="8">
    <source>
        <dbReference type="HAMAP-Rule" id="MF_01416"/>
    </source>
</evidence>
<dbReference type="InterPro" id="IPR026015">
    <property type="entry name" value="ATP_synth_OSCP/delta_N_sf"/>
</dbReference>
<dbReference type="PRINTS" id="PR00125">
    <property type="entry name" value="ATPASEDELTA"/>
</dbReference>
<comment type="subcellular location">
    <subcellularLocation>
        <location evidence="8">Cell membrane</location>
        <topology evidence="8">Peripheral membrane protein</topology>
    </subcellularLocation>
    <subcellularLocation>
        <location evidence="1">Membrane</location>
    </subcellularLocation>
</comment>
<organism evidence="9 10">
    <name type="scientific">Blastochloris viridis</name>
    <name type="common">Rhodopseudomonas viridis</name>
    <dbReference type="NCBI Taxonomy" id="1079"/>
    <lineage>
        <taxon>Bacteria</taxon>
        <taxon>Pseudomonadati</taxon>
        <taxon>Pseudomonadota</taxon>
        <taxon>Alphaproteobacteria</taxon>
        <taxon>Hyphomicrobiales</taxon>
        <taxon>Blastochloridaceae</taxon>
        <taxon>Blastochloris</taxon>
    </lineage>
</organism>
<dbReference type="EMBL" id="VAFM01000001">
    <property type="protein sequence ID" value="TKW61873.1"/>
    <property type="molecule type" value="Genomic_DNA"/>
</dbReference>
<comment type="caution">
    <text evidence="9">The sequence shown here is derived from an EMBL/GenBank/DDBJ whole genome shotgun (WGS) entry which is preliminary data.</text>
</comment>
<keyword evidence="5 8" id="KW-0472">Membrane</keyword>
<keyword evidence="4 8" id="KW-0406">Ion transport</keyword>
<comment type="function">
    <text evidence="8">F(1)F(0) ATP synthase produces ATP from ADP in the presence of a proton or sodium gradient. F-type ATPases consist of two structural domains, F(1) containing the extramembraneous catalytic core and F(0) containing the membrane proton channel, linked together by a central stalk and a peripheral stalk. During catalysis, ATP synthesis in the catalytic domain of F(1) is coupled via a rotary mechanism of the central stalk subunits to proton translocation.</text>
</comment>
<reference evidence="9 10" key="1">
    <citation type="journal article" date="2017" name="Nat. Commun.">
        <title>In situ click chemistry generation of cyclooxygenase-2 inhibitors.</title>
        <authorList>
            <person name="Bhardwaj A."/>
            <person name="Kaur J."/>
            <person name="Wuest M."/>
            <person name="Wuest F."/>
        </authorList>
    </citation>
    <scope>NUCLEOTIDE SEQUENCE [LARGE SCALE GENOMIC DNA]</scope>
    <source>
        <strain evidence="9">S2_018_000_R2_106</strain>
    </source>
</reference>
<keyword evidence="7 8" id="KW-0066">ATP synthesis</keyword>
<dbReference type="HAMAP" id="MF_01416">
    <property type="entry name" value="ATP_synth_delta_bact"/>
    <property type="match status" value="1"/>
</dbReference>
<dbReference type="GO" id="GO:0045259">
    <property type="term" value="C:proton-transporting ATP synthase complex"/>
    <property type="evidence" value="ECO:0007669"/>
    <property type="project" value="UniProtKB-KW"/>
</dbReference>
<keyword evidence="8" id="KW-1003">Cell membrane</keyword>
<gene>
    <name evidence="8 9" type="primary">atpH</name>
    <name evidence="9" type="ORF">DI628_04435</name>
</gene>
<dbReference type="SUPFAM" id="SSF47928">
    <property type="entry name" value="N-terminal domain of the delta subunit of the F1F0-ATP synthase"/>
    <property type="match status" value="1"/>
</dbReference>
<dbReference type="Gene3D" id="1.10.520.20">
    <property type="entry name" value="N-terminal domain of the delta subunit of the F1F0-ATP synthase"/>
    <property type="match status" value="1"/>
</dbReference>
<dbReference type="InterPro" id="IPR000711">
    <property type="entry name" value="ATPase_OSCP/dsu"/>
</dbReference>
<evidence type="ECO:0000313" key="9">
    <source>
        <dbReference type="EMBL" id="TKW61873.1"/>
    </source>
</evidence>
<evidence type="ECO:0000256" key="3">
    <source>
        <dbReference type="ARBA" id="ARBA00022781"/>
    </source>
</evidence>
<proteinExistence type="inferred from homology"/>
<evidence type="ECO:0000256" key="5">
    <source>
        <dbReference type="ARBA" id="ARBA00023136"/>
    </source>
</evidence>
<comment type="function">
    <text evidence="8">This protein is part of the stalk that links CF(0) to CF(1). It either transmits conformational changes from CF(0) to CF(1) or is implicated in proton conduction.</text>
</comment>
<dbReference type="Proteomes" id="UP000320948">
    <property type="component" value="Unassembled WGS sequence"/>
</dbReference>
<keyword evidence="3 8" id="KW-0375">Hydrogen ion transport</keyword>
<evidence type="ECO:0000256" key="6">
    <source>
        <dbReference type="ARBA" id="ARBA00023196"/>
    </source>
</evidence>
<dbReference type="Pfam" id="PF00213">
    <property type="entry name" value="OSCP"/>
    <property type="match status" value="1"/>
</dbReference>
<dbReference type="GO" id="GO:0046933">
    <property type="term" value="F:proton-transporting ATP synthase activity, rotational mechanism"/>
    <property type="evidence" value="ECO:0007669"/>
    <property type="project" value="UniProtKB-UniRule"/>
</dbReference>
<accession>A0A6N4R579</accession>
<evidence type="ECO:0000256" key="7">
    <source>
        <dbReference type="ARBA" id="ARBA00023310"/>
    </source>
</evidence>
<comment type="similarity">
    <text evidence="8">Belongs to the ATPase delta chain family.</text>
</comment>